<dbReference type="EMBL" id="GFDG01000204">
    <property type="protein sequence ID" value="JAV18595.1"/>
    <property type="molecule type" value="Transcribed_RNA"/>
</dbReference>
<dbReference type="InterPro" id="IPR006262">
    <property type="entry name" value="Cyt_deam_tetra"/>
</dbReference>
<evidence type="ECO:0000256" key="7">
    <source>
        <dbReference type="ARBA" id="ARBA00022833"/>
    </source>
</evidence>
<dbReference type="CDD" id="cd01283">
    <property type="entry name" value="cytidine_deaminase"/>
    <property type="match status" value="1"/>
</dbReference>
<evidence type="ECO:0000256" key="5">
    <source>
        <dbReference type="ARBA" id="ARBA00022723"/>
    </source>
</evidence>
<comment type="catalytic activity">
    <reaction evidence="12">
        <text>2'-deoxycytidine + H2O + H(+) = 2'-deoxyuridine + NH4(+)</text>
        <dbReference type="Rhea" id="RHEA:13433"/>
        <dbReference type="ChEBI" id="CHEBI:15377"/>
        <dbReference type="ChEBI" id="CHEBI:15378"/>
        <dbReference type="ChEBI" id="CHEBI:15698"/>
        <dbReference type="ChEBI" id="CHEBI:16450"/>
        <dbReference type="ChEBI" id="CHEBI:28938"/>
        <dbReference type="EC" id="3.5.4.5"/>
    </reaction>
</comment>
<dbReference type="InterPro" id="IPR050202">
    <property type="entry name" value="Cyt/Deoxycyt_deaminase"/>
</dbReference>
<dbReference type="PROSITE" id="PS51747">
    <property type="entry name" value="CYT_DCMP_DEAMINASES_2"/>
    <property type="match status" value="1"/>
</dbReference>
<dbReference type="GO" id="GO:0008270">
    <property type="term" value="F:zinc ion binding"/>
    <property type="evidence" value="ECO:0007669"/>
    <property type="project" value="UniProtKB-UniRule"/>
</dbReference>
<organism evidence="14">
    <name type="scientific">Haematobia irritans</name>
    <name type="common">Horn fly</name>
    <name type="synonym">Conops irritans</name>
    <dbReference type="NCBI Taxonomy" id="7368"/>
    <lineage>
        <taxon>Eukaryota</taxon>
        <taxon>Metazoa</taxon>
        <taxon>Ecdysozoa</taxon>
        <taxon>Arthropoda</taxon>
        <taxon>Hexapoda</taxon>
        <taxon>Insecta</taxon>
        <taxon>Pterygota</taxon>
        <taxon>Neoptera</taxon>
        <taxon>Endopterygota</taxon>
        <taxon>Diptera</taxon>
        <taxon>Brachycera</taxon>
        <taxon>Muscomorpha</taxon>
        <taxon>Muscoidea</taxon>
        <taxon>Muscidae</taxon>
        <taxon>Haematobia</taxon>
    </lineage>
</organism>
<evidence type="ECO:0000256" key="9">
    <source>
        <dbReference type="ARBA" id="ARBA00049558"/>
    </source>
</evidence>
<dbReference type="GO" id="GO:0005829">
    <property type="term" value="C:cytosol"/>
    <property type="evidence" value="ECO:0007669"/>
    <property type="project" value="TreeGrafter"/>
</dbReference>
<evidence type="ECO:0000256" key="3">
    <source>
        <dbReference type="ARBA" id="ARBA00006576"/>
    </source>
</evidence>
<evidence type="ECO:0000313" key="14">
    <source>
        <dbReference type="EMBL" id="JAV18595.1"/>
    </source>
</evidence>
<proteinExistence type="inferred from homology"/>
<feature type="binding site" evidence="11">
    <location>
        <position position="118"/>
    </location>
    <ligand>
        <name>Zn(2+)</name>
        <dbReference type="ChEBI" id="CHEBI:29105"/>
        <note>catalytic</note>
    </ligand>
</feature>
<dbReference type="InterPro" id="IPR016192">
    <property type="entry name" value="APOBEC/CMP_deaminase_Zn-bd"/>
</dbReference>
<accession>A0A1L8EIW5</accession>
<evidence type="ECO:0000256" key="2">
    <source>
        <dbReference type="ARBA" id="ARBA00003949"/>
    </source>
</evidence>
<evidence type="ECO:0000256" key="4">
    <source>
        <dbReference type="ARBA" id="ARBA00012783"/>
    </source>
</evidence>
<feature type="binding site" evidence="11">
    <location>
        <position position="115"/>
    </location>
    <ligand>
        <name>Zn(2+)</name>
        <dbReference type="ChEBI" id="CHEBI:29105"/>
        <note>catalytic</note>
    </ligand>
</feature>
<dbReference type="NCBIfam" id="NF004064">
    <property type="entry name" value="PRK05578.1"/>
    <property type="match status" value="1"/>
</dbReference>
<dbReference type="GO" id="GO:0004126">
    <property type="term" value="F:cytidine deaminase activity"/>
    <property type="evidence" value="ECO:0007669"/>
    <property type="project" value="UniProtKB-UniRule"/>
</dbReference>
<feature type="binding site" evidence="11">
    <location>
        <position position="81"/>
    </location>
    <ligand>
        <name>Zn(2+)</name>
        <dbReference type="ChEBI" id="CHEBI:29105"/>
        <note>catalytic</note>
    </ligand>
</feature>
<dbReference type="GO" id="GO:0072527">
    <property type="term" value="P:pyrimidine-containing compound metabolic process"/>
    <property type="evidence" value="ECO:0007669"/>
    <property type="project" value="UniProtKB-ARBA"/>
</dbReference>
<dbReference type="FunFam" id="3.40.140.10:FF:000008">
    <property type="entry name" value="Cytidine deaminase"/>
    <property type="match status" value="1"/>
</dbReference>
<dbReference type="InterPro" id="IPR002125">
    <property type="entry name" value="CMP_dCMP_dom"/>
</dbReference>
<dbReference type="SUPFAM" id="SSF53927">
    <property type="entry name" value="Cytidine deaminase-like"/>
    <property type="match status" value="1"/>
</dbReference>
<evidence type="ECO:0000256" key="10">
    <source>
        <dbReference type="PIRSR" id="PIRSR606262-1"/>
    </source>
</evidence>
<evidence type="ECO:0000256" key="8">
    <source>
        <dbReference type="ARBA" id="ARBA00032005"/>
    </source>
</evidence>
<dbReference type="AlphaFoldDB" id="A0A1L8EIW5"/>
<dbReference type="GO" id="GO:0055086">
    <property type="term" value="P:nucleobase-containing small molecule metabolic process"/>
    <property type="evidence" value="ECO:0007669"/>
    <property type="project" value="UniProtKB-ARBA"/>
</dbReference>
<feature type="active site" description="Proton donor" evidence="10">
    <location>
        <position position="83"/>
    </location>
</feature>
<evidence type="ECO:0000256" key="11">
    <source>
        <dbReference type="PIRSR" id="PIRSR606262-3"/>
    </source>
</evidence>
<dbReference type="GO" id="GO:0042802">
    <property type="term" value="F:identical protein binding"/>
    <property type="evidence" value="ECO:0007669"/>
    <property type="project" value="UniProtKB-ARBA"/>
</dbReference>
<dbReference type="Gene3D" id="3.40.140.10">
    <property type="entry name" value="Cytidine Deaminase, domain 2"/>
    <property type="match status" value="1"/>
</dbReference>
<evidence type="ECO:0000256" key="12">
    <source>
        <dbReference type="RuleBase" id="RU364006"/>
    </source>
</evidence>
<reference evidence="14" key="1">
    <citation type="submission" date="2017-01" db="EMBL/GenBank/DDBJ databases">
        <title>An insight into the sialome and mialome of the horn fly, Haematobia irritans.</title>
        <authorList>
            <person name="Breijo M."/>
            <person name="Boiani M."/>
            <person name="Ures X."/>
            <person name="Rocha S."/>
            <person name="Sequeira M."/>
            <person name="Ribeiro J.M."/>
        </authorList>
    </citation>
    <scope>NUCLEOTIDE SEQUENCE</scope>
</reference>
<keyword evidence="5 11" id="KW-0479">Metal-binding</keyword>
<sequence length="171" mass="18969">MDIVDTTKVTGLKKATIPETIKLYQDLDDDCKELLRNANKVRLNAYVPYSNFKVGAAFRTNCGRIFTGCNVENAAFTPCSCAERTAICKAVSEGFTEFVAGAVVAYQEDAFTTPCGVCRQFIMEFSAQDIPIYVAKAVEKENQGILENQNTDQVLCTSIYNLLPNGFRNYK</sequence>
<evidence type="ECO:0000256" key="1">
    <source>
        <dbReference type="ARBA" id="ARBA00001947"/>
    </source>
</evidence>
<comment type="cofactor">
    <cofactor evidence="1 11 12">
        <name>Zn(2+)</name>
        <dbReference type="ChEBI" id="CHEBI:29105"/>
    </cofactor>
</comment>
<dbReference type="Pfam" id="PF00383">
    <property type="entry name" value="dCMP_cyt_deam_1"/>
    <property type="match status" value="1"/>
</dbReference>
<dbReference type="InterPro" id="IPR016193">
    <property type="entry name" value="Cytidine_deaminase-like"/>
</dbReference>
<keyword evidence="7 11" id="KW-0862">Zinc</keyword>
<dbReference type="PANTHER" id="PTHR11644">
    <property type="entry name" value="CYTIDINE DEAMINASE"/>
    <property type="match status" value="1"/>
</dbReference>
<comment type="function">
    <text evidence="2 12">This enzyme scavenges exogenous and endogenous cytidine and 2'-deoxycytidine for UMP synthesis.</text>
</comment>
<comment type="catalytic activity">
    <reaction evidence="9 12">
        <text>cytidine + H2O + H(+) = uridine + NH4(+)</text>
        <dbReference type="Rhea" id="RHEA:16069"/>
        <dbReference type="ChEBI" id="CHEBI:15377"/>
        <dbReference type="ChEBI" id="CHEBI:15378"/>
        <dbReference type="ChEBI" id="CHEBI:16704"/>
        <dbReference type="ChEBI" id="CHEBI:17562"/>
        <dbReference type="ChEBI" id="CHEBI:28938"/>
        <dbReference type="EC" id="3.5.4.5"/>
    </reaction>
</comment>
<keyword evidence="6 12" id="KW-0378">Hydrolase</keyword>
<comment type="similarity">
    <text evidence="3 12">Belongs to the cytidine and deoxycytidylate deaminase family.</text>
</comment>
<name>A0A1L8EIW5_HAEIR</name>
<dbReference type="PROSITE" id="PS00903">
    <property type="entry name" value="CYT_DCMP_DEAMINASES_1"/>
    <property type="match status" value="1"/>
</dbReference>
<dbReference type="NCBIfam" id="TIGR01354">
    <property type="entry name" value="cyt_deam_tetra"/>
    <property type="match status" value="1"/>
</dbReference>
<feature type="domain" description="CMP/dCMP-type deaminase" evidence="13">
    <location>
        <begin position="29"/>
        <end position="149"/>
    </location>
</feature>
<evidence type="ECO:0000259" key="13">
    <source>
        <dbReference type="PROSITE" id="PS51747"/>
    </source>
</evidence>
<protein>
    <recommendedName>
        <fullName evidence="4 12">Cytidine deaminase</fullName>
        <ecNumber evidence="4 12">3.5.4.5</ecNumber>
    </recommendedName>
    <alternativeName>
        <fullName evidence="8 12">Cytidine aminohydrolase</fullName>
    </alternativeName>
</protein>
<dbReference type="EC" id="3.5.4.5" evidence="4 12"/>
<dbReference type="PANTHER" id="PTHR11644:SF2">
    <property type="entry name" value="CYTIDINE DEAMINASE"/>
    <property type="match status" value="1"/>
</dbReference>
<evidence type="ECO:0000256" key="6">
    <source>
        <dbReference type="ARBA" id="ARBA00022801"/>
    </source>
</evidence>